<gene>
    <name evidence="2" type="ORF">QTA56_02670</name>
    <name evidence="3" type="ORF">QTA56_02690</name>
</gene>
<dbReference type="Gene3D" id="1.10.260.40">
    <property type="entry name" value="lambda repressor-like DNA-binding domains"/>
    <property type="match status" value="1"/>
</dbReference>
<evidence type="ECO:0000313" key="4">
    <source>
        <dbReference type="Proteomes" id="UP001168524"/>
    </source>
</evidence>
<evidence type="ECO:0000259" key="1">
    <source>
        <dbReference type="PROSITE" id="PS50943"/>
    </source>
</evidence>
<dbReference type="RefSeq" id="WP_267979415.1">
    <property type="nucleotide sequence ID" value="NZ_JAPQKF010000001.1"/>
</dbReference>
<dbReference type="EMBL" id="JAUDZE010000001">
    <property type="protein sequence ID" value="MDN0013146.1"/>
    <property type="molecule type" value="Genomic_DNA"/>
</dbReference>
<dbReference type="InterPro" id="IPR010982">
    <property type="entry name" value="Lambda_DNA-bd_dom_sf"/>
</dbReference>
<evidence type="ECO:0000313" key="2">
    <source>
        <dbReference type="EMBL" id="MDN0013142.1"/>
    </source>
</evidence>
<accession>A0ABT7WKE3</accession>
<organism evidence="2 4">
    <name type="scientific">Acinetobacter thutiue</name>
    <dbReference type="NCBI Taxonomy" id="2998078"/>
    <lineage>
        <taxon>Bacteria</taxon>
        <taxon>Pseudomonadati</taxon>
        <taxon>Pseudomonadota</taxon>
        <taxon>Gammaproteobacteria</taxon>
        <taxon>Moraxellales</taxon>
        <taxon>Moraxellaceae</taxon>
        <taxon>Acinetobacter</taxon>
    </lineage>
</organism>
<name>A0ABT7WKE3_9GAMM</name>
<comment type="caution">
    <text evidence="2">The sequence shown here is derived from an EMBL/GenBank/DDBJ whole genome shotgun (WGS) entry which is preliminary data.</text>
</comment>
<sequence length="109" mass="12021">MSIGENIKKICIDLGINGSDLAKQANLPKRTVHSIMNDEGDPRASNIKKIAIALGVSADTVLFDDEEIGTDGDLKILFRELSRLQGESREYAKNVIKAIIIQQKNKELN</sequence>
<dbReference type="SUPFAM" id="SSF47413">
    <property type="entry name" value="lambda repressor-like DNA-binding domains"/>
    <property type="match status" value="1"/>
</dbReference>
<reference evidence="2" key="1">
    <citation type="submission" date="2023-06" db="EMBL/GenBank/DDBJ databases">
        <title>Two novel species of Acinetobacter isolated from motorbike repairing workshop in Vietnam.</title>
        <authorList>
            <person name="Le N.T.T."/>
        </authorList>
    </citation>
    <scope>NUCLEOTIDE SEQUENCE</scope>
    <source>
        <strain evidence="2">VNH17</strain>
    </source>
</reference>
<dbReference type="PROSITE" id="PS50943">
    <property type="entry name" value="HTH_CROC1"/>
    <property type="match status" value="1"/>
</dbReference>
<feature type="domain" description="HTH cro/C1-type" evidence="1">
    <location>
        <begin position="7"/>
        <end position="61"/>
    </location>
</feature>
<dbReference type="Proteomes" id="UP001168524">
    <property type="component" value="Unassembled WGS sequence"/>
</dbReference>
<evidence type="ECO:0000313" key="3">
    <source>
        <dbReference type="EMBL" id="MDN0013146.1"/>
    </source>
</evidence>
<dbReference type="InterPro" id="IPR001387">
    <property type="entry name" value="Cro/C1-type_HTH"/>
</dbReference>
<dbReference type="SMART" id="SM00530">
    <property type="entry name" value="HTH_XRE"/>
    <property type="match status" value="1"/>
</dbReference>
<proteinExistence type="predicted"/>
<protein>
    <submittedName>
        <fullName evidence="2">Helix-turn-helix transcriptional regulator</fullName>
    </submittedName>
</protein>
<dbReference type="CDD" id="cd00093">
    <property type="entry name" value="HTH_XRE"/>
    <property type="match status" value="1"/>
</dbReference>
<dbReference type="EMBL" id="JAUDZE010000001">
    <property type="protein sequence ID" value="MDN0013142.1"/>
    <property type="molecule type" value="Genomic_DNA"/>
</dbReference>
<dbReference type="Pfam" id="PF01381">
    <property type="entry name" value="HTH_3"/>
    <property type="match status" value="1"/>
</dbReference>
<keyword evidence="4" id="KW-1185">Reference proteome</keyword>